<sequence>MIKNYLKLTLRSLWKIKGYSAINILGLTVGLTSFLMILLYLNYELNYDRWDPELEKVYKVSLRDAENDISPNTQAPLATLLRENGSQIESSTKISTDATFEVPLSVGEKTFSQSGTISADSLFFSVFPYKIVAGDALNPLQKPNAMVISESMANKLFGNENPIGKTIKTFNSFDFEVTAIMENPEGPTHLNIEIVYRSPFEKQNYHWENWSFHTYVKTKNILAGNDLETAIDRIYYTERLMKETGKTYDQYIKSANRTSLFVDAVHDIHNFPKHGTSNIGTISILLVLAILLLFTGAINFSNLSIASSLRRAKEVGIKKVLGSSRANLFWQFMFEIALQCTIALFLSFLLLSVAIPYFNQEFGVSLNLFGIGSSWSLIAQIAGCLVTVTLLSGLYPAVFLSRYNTTKVLKGDYSTGKQGLALRNGLIVVQFVVATFFIISIVVVNRQLTYMQQSDKGFSSEQVLRVQAFIQKNRDENFDQVKNELLRIPGVQSVAKTTKVPGDVLSDTSTMNFKHAGASYRLGSVKVSQDYFKTLNIDLVDGRPFNDSHADQHTRSAIINEAAAQKLGLKHAGGAYISYPDCDSVPIEVVGIVKNFNVLGFEREIQPTVFTIGNDACVFQSGGAILVKLSGGDSNKTVAGIEKLWKDIEPGLGIRHSFLDENFQQLFASHLRLKRIVTFFGFTAIAMAIIGLFALTAFLIGRRTKEISIRKILGADLSDLGMLLGKDFLRLVALAVLIAIPLGWWATNAWLQGFAYKISLSVWQFVLSAAVLLIVAACTICIHIVKASRSNISDNLRNE</sequence>
<feature type="transmembrane region" description="Helical" evidence="6">
    <location>
        <begin position="21"/>
        <end position="41"/>
    </location>
</feature>
<feature type="transmembrane region" description="Helical" evidence="6">
    <location>
        <begin position="377"/>
        <end position="400"/>
    </location>
</feature>
<evidence type="ECO:0000256" key="1">
    <source>
        <dbReference type="ARBA" id="ARBA00004651"/>
    </source>
</evidence>
<protein>
    <submittedName>
        <fullName evidence="9">ABC transporter permease</fullName>
    </submittedName>
</protein>
<dbReference type="InterPro" id="IPR025857">
    <property type="entry name" value="MacB_PCD"/>
</dbReference>
<proteinExistence type="predicted"/>
<dbReference type="RefSeq" id="WP_346581449.1">
    <property type="nucleotide sequence ID" value="NZ_JBDJLH010000008.1"/>
</dbReference>
<dbReference type="Pfam" id="PF12704">
    <property type="entry name" value="MacB_PCD"/>
    <property type="match status" value="2"/>
</dbReference>
<evidence type="ECO:0000256" key="5">
    <source>
        <dbReference type="ARBA" id="ARBA00023136"/>
    </source>
</evidence>
<gene>
    <name evidence="9" type="ORF">ABE541_13060</name>
</gene>
<feature type="domain" description="MacB-like periplasmic core" evidence="8">
    <location>
        <begin position="433"/>
        <end position="638"/>
    </location>
</feature>
<dbReference type="EMBL" id="JBDJNQ010000005">
    <property type="protein sequence ID" value="MEN5378192.1"/>
    <property type="molecule type" value="Genomic_DNA"/>
</dbReference>
<evidence type="ECO:0000256" key="2">
    <source>
        <dbReference type="ARBA" id="ARBA00022475"/>
    </source>
</evidence>
<feature type="transmembrane region" description="Helical" evidence="6">
    <location>
        <begin position="282"/>
        <end position="307"/>
    </location>
</feature>
<feature type="domain" description="MacB-like periplasmic core" evidence="8">
    <location>
        <begin position="20"/>
        <end position="220"/>
    </location>
</feature>
<dbReference type="InterPro" id="IPR003838">
    <property type="entry name" value="ABC3_permease_C"/>
</dbReference>
<evidence type="ECO:0000259" key="7">
    <source>
        <dbReference type="Pfam" id="PF02687"/>
    </source>
</evidence>
<keyword evidence="2" id="KW-1003">Cell membrane</keyword>
<reference evidence="9 10" key="1">
    <citation type="submission" date="2024-04" db="EMBL/GenBank/DDBJ databases">
        <title>WGS of bacteria from Torrens River.</title>
        <authorList>
            <person name="Wyrsch E.R."/>
            <person name="Drigo B."/>
        </authorList>
    </citation>
    <scope>NUCLEOTIDE SEQUENCE [LARGE SCALE GENOMIC DNA]</scope>
    <source>
        <strain evidence="9 10">TWI391</strain>
    </source>
</reference>
<evidence type="ECO:0000256" key="3">
    <source>
        <dbReference type="ARBA" id="ARBA00022692"/>
    </source>
</evidence>
<feature type="transmembrane region" description="Helical" evidence="6">
    <location>
        <begin position="728"/>
        <end position="747"/>
    </location>
</feature>
<feature type="domain" description="ABC3 transporter permease C-terminal" evidence="7">
    <location>
        <begin position="287"/>
        <end position="404"/>
    </location>
</feature>
<name>A0ABV0BUK0_9SPHI</name>
<keyword evidence="3 6" id="KW-0812">Transmembrane</keyword>
<comment type="subcellular location">
    <subcellularLocation>
        <location evidence="1">Cell membrane</location>
        <topology evidence="1">Multi-pass membrane protein</topology>
    </subcellularLocation>
</comment>
<evidence type="ECO:0000256" key="4">
    <source>
        <dbReference type="ARBA" id="ARBA00022989"/>
    </source>
</evidence>
<evidence type="ECO:0000313" key="10">
    <source>
        <dbReference type="Proteomes" id="UP001409291"/>
    </source>
</evidence>
<dbReference type="Proteomes" id="UP001409291">
    <property type="component" value="Unassembled WGS sequence"/>
</dbReference>
<evidence type="ECO:0000313" key="9">
    <source>
        <dbReference type="EMBL" id="MEN5378192.1"/>
    </source>
</evidence>
<evidence type="ECO:0000259" key="8">
    <source>
        <dbReference type="Pfam" id="PF12704"/>
    </source>
</evidence>
<dbReference type="Pfam" id="PF02687">
    <property type="entry name" value="FtsX"/>
    <property type="match status" value="2"/>
</dbReference>
<evidence type="ECO:0000256" key="6">
    <source>
        <dbReference type="SAM" id="Phobius"/>
    </source>
</evidence>
<dbReference type="PANTHER" id="PTHR30572:SF18">
    <property type="entry name" value="ABC-TYPE MACROLIDE FAMILY EXPORT SYSTEM PERMEASE COMPONENT 2"/>
    <property type="match status" value="1"/>
</dbReference>
<comment type="caution">
    <text evidence="9">The sequence shown here is derived from an EMBL/GenBank/DDBJ whole genome shotgun (WGS) entry which is preliminary data.</text>
</comment>
<feature type="transmembrane region" description="Helical" evidence="6">
    <location>
        <begin position="679"/>
        <end position="701"/>
    </location>
</feature>
<keyword evidence="10" id="KW-1185">Reference proteome</keyword>
<dbReference type="PANTHER" id="PTHR30572">
    <property type="entry name" value="MEMBRANE COMPONENT OF TRANSPORTER-RELATED"/>
    <property type="match status" value="1"/>
</dbReference>
<feature type="transmembrane region" description="Helical" evidence="6">
    <location>
        <begin position="762"/>
        <end position="785"/>
    </location>
</feature>
<keyword evidence="5 6" id="KW-0472">Membrane</keyword>
<feature type="transmembrane region" description="Helical" evidence="6">
    <location>
        <begin position="328"/>
        <end position="357"/>
    </location>
</feature>
<feature type="domain" description="ABC3 transporter permease C-terminal" evidence="7">
    <location>
        <begin position="679"/>
        <end position="791"/>
    </location>
</feature>
<dbReference type="InterPro" id="IPR050250">
    <property type="entry name" value="Macrolide_Exporter_MacB"/>
</dbReference>
<feature type="transmembrane region" description="Helical" evidence="6">
    <location>
        <begin position="421"/>
        <end position="444"/>
    </location>
</feature>
<organism evidence="9 10">
    <name type="scientific">Sphingobacterium kitahiroshimense</name>
    <dbReference type="NCBI Taxonomy" id="470446"/>
    <lineage>
        <taxon>Bacteria</taxon>
        <taxon>Pseudomonadati</taxon>
        <taxon>Bacteroidota</taxon>
        <taxon>Sphingobacteriia</taxon>
        <taxon>Sphingobacteriales</taxon>
        <taxon>Sphingobacteriaceae</taxon>
        <taxon>Sphingobacterium</taxon>
    </lineage>
</organism>
<keyword evidence="4 6" id="KW-1133">Transmembrane helix</keyword>
<accession>A0ABV0BUK0</accession>